<evidence type="ECO:0000256" key="7">
    <source>
        <dbReference type="ARBA" id="ARBA00023237"/>
    </source>
</evidence>
<dbReference type="SUPFAM" id="SSF56935">
    <property type="entry name" value="Porins"/>
    <property type="match status" value="1"/>
</dbReference>
<dbReference type="InterPro" id="IPR023997">
    <property type="entry name" value="TonB-dep_OMP_SusC/RagA_CS"/>
</dbReference>
<evidence type="ECO:0000256" key="9">
    <source>
        <dbReference type="RuleBase" id="RU003357"/>
    </source>
</evidence>
<dbReference type="NCBIfam" id="TIGR04056">
    <property type="entry name" value="OMP_RagA_SusC"/>
    <property type="match status" value="1"/>
</dbReference>
<evidence type="ECO:0000259" key="11">
    <source>
        <dbReference type="Pfam" id="PF00593"/>
    </source>
</evidence>
<dbReference type="InterPro" id="IPR012910">
    <property type="entry name" value="Plug_dom"/>
</dbReference>
<dbReference type="InterPro" id="IPR036942">
    <property type="entry name" value="Beta-barrel_TonB_sf"/>
</dbReference>
<dbReference type="PROSITE" id="PS52016">
    <property type="entry name" value="TONB_DEPENDENT_REC_3"/>
    <property type="match status" value="1"/>
</dbReference>
<evidence type="ECO:0000313" key="13">
    <source>
        <dbReference type="EMBL" id="WEK34874.1"/>
    </source>
</evidence>
<accession>A0AAJ5WRQ6</accession>
<name>A0AAJ5WRQ6_9BACT</name>
<dbReference type="EMBL" id="CP119311">
    <property type="protein sequence ID" value="WEK34874.1"/>
    <property type="molecule type" value="Genomic_DNA"/>
</dbReference>
<feature type="domain" description="TonB-dependent receptor-like beta-barrel" evidence="11">
    <location>
        <begin position="363"/>
        <end position="929"/>
    </location>
</feature>
<keyword evidence="6 8" id="KW-0472">Membrane</keyword>
<protein>
    <submittedName>
        <fullName evidence="13">SusC/RagA family TonB-linked outer membrane protein</fullName>
    </submittedName>
</protein>
<evidence type="ECO:0000256" key="10">
    <source>
        <dbReference type="SAM" id="SignalP"/>
    </source>
</evidence>
<comment type="subcellular location">
    <subcellularLocation>
        <location evidence="1 8">Cell outer membrane</location>
        <topology evidence="1 8">Multi-pass membrane protein</topology>
    </subcellularLocation>
</comment>
<feature type="domain" description="TonB-dependent receptor plug" evidence="12">
    <location>
        <begin position="59"/>
        <end position="183"/>
    </location>
</feature>
<dbReference type="InterPro" id="IPR037066">
    <property type="entry name" value="Plug_dom_sf"/>
</dbReference>
<evidence type="ECO:0000256" key="4">
    <source>
        <dbReference type="ARBA" id="ARBA00022692"/>
    </source>
</evidence>
<keyword evidence="2 8" id="KW-0813">Transport</keyword>
<evidence type="ECO:0000256" key="1">
    <source>
        <dbReference type="ARBA" id="ARBA00004571"/>
    </source>
</evidence>
<evidence type="ECO:0000256" key="5">
    <source>
        <dbReference type="ARBA" id="ARBA00023077"/>
    </source>
</evidence>
<gene>
    <name evidence="13" type="ORF">P0Y53_20495</name>
</gene>
<keyword evidence="3 8" id="KW-1134">Transmembrane beta strand</keyword>
<keyword evidence="5 9" id="KW-0798">TonB box</keyword>
<evidence type="ECO:0000313" key="14">
    <source>
        <dbReference type="Proteomes" id="UP001220610"/>
    </source>
</evidence>
<dbReference type="Pfam" id="PF00593">
    <property type="entry name" value="TonB_dep_Rec_b-barrel"/>
    <property type="match status" value="1"/>
</dbReference>
<dbReference type="Proteomes" id="UP001220610">
    <property type="component" value="Chromosome"/>
</dbReference>
<comment type="similarity">
    <text evidence="8 9">Belongs to the TonB-dependent receptor family.</text>
</comment>
<dbReference type="InterPro" id="IPR023996">
    <property type="entry name" value="TonB-dep_OMP_SusC/RagA"/>
</dbReference>
<feature type="signal peptide" evidence="10">
    <location>
        <begin position="1"/>
        <end position="21"/>
    </location>
</feature>
<dbReference type="InterPro" id="IPR000531">
    <property type="entry name" value="Beta-barrel_TonB"/>
</dbReference>
<evidence type="ECO:0000256" key="3">
    <source>
        <dbReference type="ARBA" id="ARBA00022452"/>
    </source>
</evidence>
<dbReference type="AlphaFoldDB" id="A0AAJ5WRQ6"/>
<dbReference type="GO" id="GO:0009279">
    <property type="term" value="C:cell outer membrane"/>
    <property type="evidence" value="ECO:0007669"/>
    <property type="project" value="UniProtKB-SubCell"/>
</dbReference>
<dbReference type="InterPro" id="IPR039426">
    <property type="entry name" value="TonB-dep_rcpt-like"/>
</dbReference>
<evidence type="ECO:0000256" key="8">
    <source>
        <dbReference type="PROSITE-ProRule" id="PRU01360"/>
    </source>
</evidence>
<evidence type="ECO:0000256" key="2">
    <source>
        <dbReference type="ARBA" id="ARBA00022448"/>
    </source>
</evidence>
<evidence type="ECO:0000259" key="12">
    <source>
        <dbReference type="Pfam" id="PF07715"/>
    </source>
</evidence>
<reference evidence="13" key="1">
    <citation type="submission" date="2023-03" db="EMBL/GenBank/DDBJ databases">
        <title>Andean soil-derived lignocellulolytic bacterial consortium as a source of novel taxa and putative plastic-active enzymes.</title>
        <authorList>
            <person name="Diaz-Garcia L."/>
            <person name="Chuvochina M."/>
            <person name="Feuerriegel G."/>
            <person name="Bunk B."/>
            <person name="Sproer C."/>
            <person name="Streit W.R."/>
            <person name="Rodriguez L.M."/>
            <person name="Overmann J."/>
            <person name="Jimenez D.J."/>
        </authorList>
    </citation>
    <scope>NUCLEOTIDE SEQUENCE</scope>
    <source>
        <strain evidence="13">MAG 7</strain>
    </source>
</reference>
<evidence type="ECO:0000256" key="6">
    <source>
        <dbReference type="ARBA" id="ARBA00023136"/>
    </source>
</evidence>
<dbReference type="NCBIfam" id="TIGR04057">
    <property type="entry name" value="SusC_RagA_signa"/>
    <property type="match status" value="1"/>
</dbReference>
<keyword evidence="7 8" id="KW-0998">Cell outer membrane</keyword>
<keyword evidence="10" id="KW-0732">Signal</keyword>
<organism evidence="13 14">
    <name type="scientific">Candidatus Pseudobacter hemicellulosilyticus</name>
    <dbReference type="NCBI Taxonomy" id="3121375"/>
    <lineage>
        <taxon>Bacteria</taxon>
        <taxon>Pseudomonadati</taxon>
        <taxon>Bacteroidota</taxon>
        <taxon>Chitinophagia</taxon>
        <taxon>Chitinophagales</taxon>
        <taxon>Chitinophagaceae</taxon>
        <taxon>Pseudobacter</taxon>
    </lineage>
</organism>
<dbReference type="Pfam" id="PF07715">
    <property type="entry name" value="Plug"/>
    <property type="match status" value="1"/>
</dbReference>
<keyword evidence="4 8" id="KW-0812">Transmembrane</keyword>
<dbReference type="Gene3D" id="2.170.130.10">
    <property type="entry name" value="TonB-dependent receptor, plug domain"/>
    <property type="match status" value="1"/>
</dbReference>
<sequence length="977" mass="106140">MNRKFIQTIFVLLGVAVSASAQVNPDTTGMVQVPARNGKGFRLANPVVQAGFWKLHSSQVTGAISTVRADDIASQPVNGIKSALQGQMAGLYTVQANGLPASEVALRLRGVSSIYGETDPLFILDGVPLFTGPREMAPSGVGGNWGATFNPLADININDIQSIDVLKDAAATAMYGARGANGVIVITTRNATVNRGEVRLDAYGGVTEATNRRGVITNGQQYLSLLDQAWANSGQTGEGPLPAITGLNRTLAAATNTDNMDALLRSGNVQNLSLSATHGTARSSFFFAGSVRNEDGILTNNDYTKYTGRLKFQNQLTKRVSLGANAGIVFAKYRGIPTGYGNGGGFNAAQTNLPVLPFYTENGGYFYQTEPAIYNLPGTNVRSFLDLNEFENAEETRRISLATNFGLNLMPGLDLRLDAAYDQFQHRRRDYLSKRMRFGSLGSGTGREGLPLAYASFEKETRNVVDVLATINFKRMWKDHNLTALAGMEFYYGDNPYFFGEGEGFVSDAMRQPSMASYRNQVTAAGLTTNTHAILGFFATANYVYSDRYLLNATVRMDASSRFGADNKYQVYPALGAGYLLIDERLGDNHSIVNLLKLRASYGWSGNYGVGNYSSLERWGLTANSRYLMQAGIQALSLGSPSLKPERLDQANIGIEFSLLQNRINGGIDLYNRITRNMVLLYPTPLSLGQVAPGLLLNGGKMRNQGVELSLTTRNITAAFTWTTGLNIAFNKNKVLDLDGLGPAEVSAHPNVANFVGYATGTYYLARYAGIDASTGQEMILDKDGNKVAATSAAQIDAARVPLDKTATPKFFGGLTNSFGYKQFDLSALITFAAGNYILDEGERELSYLKGKNNLLTDALNSWTSSHRNTDFPRLLYNDPIAGSNTTRFLHDGSYVRLKNIALGYSFKKAIGKIKFLKDVRVYAAAQNLVTLTSFPGWDPEVSGSYLTNIERSQHLGVTYLDLPQIKSFVLGLNVRL</sequence>
<feature type="chain" id="PRO_5042528508" evidence="10">
    <location>
        <begin position="22"/>
        <end position="977"/>
    </location>
</feature>
<proteinExistence type="inferred from homology"/>
<dbReference type="Gene3D" id="2.40.170.20">
    <property type="entry name" value="TonB-dependent receptor, beta-barrel domain"/>
    <property type="match status" value="1"/>
</dbReference>